<organism evidence="2 3">
    <name type="scientific">Tetrapyrgos nigripes</name>
    <dbReference type="NCBI Taxonomy" id="182062"/>
    <lineage>
        <taxon>Eukaryota</taxon>
        <taxon>Fungi</taxon>
        <taxon>Dikarya</taxon>
        <taxon>Basidiomycota</taxon>
        <taxon>Agaricomycotina</taxon>
        <taxon>Agaricomycetes</taxon>
        <taxon>Agaricomycetidae</taxon>
        <taxon>Agaricales</taxon>
        <taxon>Marasmiineae</taxon>
        <taxon>Marasmiaceae</taxon>
        <taxon>Tetrapyrgos</taxon>
    </lineage>
</organism>
<dbReference type="AlphaFoldDB" id="A0A8H5BD63"/>
<gene>
    <name evidence="2" type="ORF">D9758_018375</name>
</gene>
<proteinExistence type="predicted"/>
<feature type="region of interest" description="Disordered" evidence="1">
    <location>
        <begin position="224"/>
        <end position="265"/>
    </location>
</feature>
<evidence type="ECO:0000256" key="1">
    <source>
        <dbReference type="SAM" id="MobiDB-lite"/>
    </source>
</evidence>
<evidence type="ECO:0000313" key="2">
    <source>
        <dbReference type="EMBL" id="KAF5320017.1"/>
    </source>
</evidence>
<name>A0A8H5BD63_9AGAR</name>
<sequence length="265" mass="29130">MRDTGSRLGETSKDFDTLHASNNPRNCAFLVHHFSKSGHIPHLVVEGIANLLQTFISSSSYLITSLPTPHLIGTVGGELPNGSYNCFRLALTTPVSSWRKSIEAIKTSTFSLIPLPSSFFHTSRTQRCFSCGSSELRFVLHSPLTAPLGIPSTDDFCKSENEDGKEKEKNAEVDLSMDYDEQVTSTINITSSVHTAQVFSSTPPSPHSFYRLSLPPLIISGLPGSRVPKSHMTTTQEDFGTKGSMSHRESAGIDDRSVASRRRWR</sequence>
<feature type="compositionally biased region" description="Basic and acidic residues" evidence="1">
    <location>
        <begin position="246"/>
        <end position="258"/>
    </location>
</feature>
<protein>
    <submittedName>
        <fullName evidence="2">Uncharacterized protein</fullName>
    </submittedName>
</protein>
<reference evidence="2 3" key="1">
    <citation type="journal article" date="2020" name="ISME J.">
        <title>Uncovering the hidden diversity of litter-decomposition mechanisms in mushroom-forming fungi.</title>
        <authorList>
            <person name="Floudas D."/>
            <person name="Bentzer J."/>
            <person name="Ahren D."/>
            <person name="Johansson T."/>
            <person name="Persson P."/>
            <person name="Tunlid A."/>
        </authorList>
    </citation>
    <scope>NUCLEOTIDE SEQUENCE [LARGE SCALE GENOMIC DNA]</scope>
    <source>
        <strain evidence="2 3">CBS 291.85</strain>
    </source>
</reference>
<evidence type="ECO:0000313" key="3">
    <source>
        <dbReference type="Proteomes" id="UP000559256"/>
    </source>
</evidence>
<accession>A0A8H5BD63</accession>
<dbReference type="EMBL" id="JAACJM010000421">
    <property type="protein sequence ID" value="KAF5320017.1"/>
    <property type="molecule type" value="Genomic_DNA"/>
</dbReference>
<comment type="caution">
    <text evidence="2">The sequence shown here is derived from an EMBL/GenBank/DDBJ whole genome shotgun (WGS) entry which is preliminary data.</text>
</comment>
<dbReference type="Proteomes" id="UP000559256">
    <property type="component" value="Unassembled WGS sequence"/>
</dbReference>
<keyword evidence="3" id="KW-1185">Reference proteome</keyword>